<accession>A0ACB7NUY2</accession>
<name>A0ACB7NUY2_9PEZI</name>
<organism evidence="1 2">
    <name type="scientific">Chaetomium tenue</name>
    <dbReference type="NCBI Taxonomy" id="1854479"/>
    <lineage>
        <taxon>Eukaryota</taxon>
        <taxon>Fungi</taxon>
        <taxon>Dikarya</taxon>
        <taxon>Ascomycota</taxon>
        <taxon>Pezizomycotina</taxon>
        <taxon>Sordariomycetes</taxon>
        <taxon>Sordariomycetidae</taxon>
        <taxon>Sordariales</taxon>
        <taxon>Chaetomiaceae</taxon>
        <taxon>Chaetomium</taxon>
    </lineage>
</organism>
<proteinExistence type="predicted"/>
<dbReference type="Proteomes" id="UP000724584">
    <property type="component" value="Unassembled WGS sequence"/>
</dbReference>
<keyword evidence="2" id="KW-1185">Reference proteome</keyword>
<sequence length="208" mass="22951">MVEKLYVTYNDVHKLCQEAAPQILADFKPQLMIAIGGGGYVPARILRSFLKQPGSPNIPIQAIGLSLYEQLAGSTDADVEAAGTKVTRTQWLDLTALGEMANLVGKRVLIVDEVDDTRTTLEYAVKELQKDVEEAREKIGSDLKTEFAIFVLHNKDKQKKGVLPESITNGRYLAARTVGDEWICYPWEAMDIDEHDSNSASAKAKNGL</sequence>
<reference evidence="1 2" key="1">
    <citation type="journal article" date="2021" name="Nat. Commun.">
        <title>Genetic determinants of endophytism in the Arabidopsis root mycobiome.</title>
        <authorList>
            <person name="Mesny F."/>
            <person name="Miyauchi S."/>
            <person name="Thiergart T."/>
            <person name="Pickel B."/>
            <person name="Atanasova L."/>
            <person name="Karlsson M."/>
            <person name="Huettel B."/>
            <person name="Barry K.W."/>
            <person name="Haridas S."/>
            <person name="Chen C."/>
            <person name="Bauer D."/>
            <person name="Andreopoulos W."/>
            <person name="Pangilinan J."/>
            <person name="LaButti K."/>
            <person name="Riley R."/>
            <person name="Lipzen A."/>
            <person name="Clum A."/>
            <person name="Drula E."/>
            <person name="Henrissat B."/>
            <person name="Kohler A."/>
            <person name="Grigoriev I.V."/>
            <person name="Martin F.M."/>
            <person name="Hacquard S."/>
        </authorList>
    </citation>
    <scope>NUCLEOTIDE SEQUENCE [LARGE SCALE GENOMIC DNA]</scope>
    <source>
        <strain evidence="1 2">MPI-SDFR-AT-0079</strain>
    </source>
</reference>
<evidence type="ECO:0000313" key="2">
    <source>
        <dbReference type="Proteomes" id="UP000724584"/>
    </source>
</evidence>
<evidence type="ECO:0000313" key="1">
    <source>
        <dbReference type="EMBL" id="KAH6617155.1"/>
    </source>
</evidence>
<dbReference type="EMBL" id="JAGIZQ010000007">
    <property type="protein sequence ID" value="KAH6617155.1"/>
    <property type="molecule type" value="Genomic_DNA"/>
</dbReference>
<protein>
    <submittedName>
        <fullName evidence="1">Phosphoribosyltransferase-like protein</fullName>
    </submittedName>
</protein>
<comment type="caution">
    <text evidence="1">The sequence shown here is derived from an EMBL/GenBank/DDBJ whole genome shotgun (WGS) entry which is preliminary data.</text>
</comment>
<gene>
    <name evidence="1" type="ORF">F5144DRAFT_585621</name>
</gene>